<evidence type="ECO:0000313" key="2">
    <source>
        <dbReference type="Proteomes" id="UP000305948"/>
    </source>
</evidence>
<gene>
    <name evidence="1" type="ORF">OE88DRAFT_1731802</name>
</gene>
<dbReference type="Pfam" id="PF20174">
    <property type="entry name" value="DUF6540"/>
    <property type="match status" value="1"/>
</dbReference>
<protein>
    <submittedName>
        <fullName evidence="1">Uncharacterized protein</fullName>
    </submittedName>
</protein>
<proteinExistence type="predicted"/>
<name>A0A5C3NH00_9AGAM</name>
<organism evidence="1 2">
    <name type="scientific">Heliocybe sulcata</name>
    <dbReference type="NCBI Taxonomy" id="5364"/>
    <lineage>
        <taxon>Eukaryota</taxon>
        <taxon>Fungi</taxon>
        <taxon>Dikarya</taxon>
        <taxon>Basidiomycota</taxon>
        <taxon>Agaricomycotina</taxon>
        <taxon>Agaricomycetes</taxon>
        <taxon>Gloeophyllales</taxon>
        <taxon>Gloeophyllaceae</taxon>
        <taxon>Heliocybe</taxon>
    </lineage>
</organism>
<keyword evidence="2" id="KW-1185">Reference proteome</keyword>
<dbReference type="InterPro" id="IPR046670">
    <property type="entry name" value="DUF6540"/>
</dbReference>
<dbReference type="AlphaFoldDB" id="A0A5C3NH00"/>
<reference evidence="1 2" key="1">
    <citation type="journal article" date="2019" name="Nat. Ecol. Evol.">
        <title>Megaphylogeny resolves global patterns of mushroom evolution.</title>
        <authorList>
            <person name="Varga T."/>
            <person name="Krizsan K."/>
            <person name="Foldi C."/>
            <person name="Dima B."/>
            <person name="Sanchez-Garcia M."/>
            <person name="Sanchez-Ramirez S."/>
            <person name="Szollosi G.J."/>
            <person name="Szarkandi J.G."/>
            <person name="Papp V."/>
            <person name="Albert L."/>
            <person name="Andreopoulos W."/>
            <person name="Angelini C."/>
            <person name="Antonin V."/>
            <person name="Barry K.W."/>
            <person name="Bougher N.L."/>
            <person name="Buchanan P."/>
            <person name="Buyck B."/>
            <person name="Bense V."/>
            <person name="Catcheside P."/>
            <person name="Chovatia M."/>
            <person name="Cooper J."/>
            <person name="Damon W."/>
            <person name="Desjardin D."/>
            <person name="Finy P."/>
            <person name="Geml J."/>
            <person name="Haridas S."/>
            <person name="Hughes K."/>
            <person name="Justo A."/>
            <person name="Karasinski D."/>
            <person name="Kautmanova I."/>
            <person name="Kiss B."/>
            <person name="Kocsube S."/>
            <person name="Kotiranta H."/>
            <person name="LaButti K.M."/>
            <person name="Lechner B.E."/>
            <person name="Liimatainen K."/>
            <person name="Lipzen A."/>
            <person name="Lukacs Z."/>
            <person name="Mihaltcheva S."/>
            <person name="Morgado L.N."/>
            <person name="Niskanen T."/>
            <person name="Noordeloos M.E."/>
            <person name="Ohm R.A."/>
            <person name="Ortiz-Santana B."/>
            <person name="Ovrebo C."/>
            <person name="Racz N."/>
            <person name="Riley R."/>
            <person name="Savchenko A."/>
            <person name="Shiryaev A."/>
            <person name="Soop K."/>
            <person name="Spirin V."/>
            <person name="Szebenyi C."/>
            <person name="Tomsovsky M."/>
            <person name="Tulloss R.E."/>
            <person name="Uehling J."/>
            <person name="Grigoriev I.V."/>
            <person name="Vagvolgyi C."/>
            <person name="Papp T."/>
            <person name="Martin F.M."/>
            <person name="Miettinen O."/>
            <person name="Hibbett D.S."/>
            <person name="Nagy L.G."/>
        </authorList>
    </citation>
    <scope>NUCLEOTIDE SEQUENCE [LARGE SCALE GENOMIC DNA]</scope>
    <source>
        <strain evidence="1 2">OMC1185</strain>
    </source>
</reference>
<dbReference type="OrthoDB" id="37659at2759"/>
<evidence type="ECO:0000313" key="1">
    <source>
        <dbReference type="EMBL" id="TFK56187.1"/>
    </source>
</evidence>
<dbReference type="Proteomes" id="UP000305948">
    <property type="component" value="Unassembled WGS sequence"/>
</dbReference>
<sequence length="128" mass="14405">MLTVYVAHYGHPQLRGARHWAILIQLPSGLFKTYHIEGSTNSYKLLPVEIVDLEKSSSYMGKVPVGQVDETRVQVFQDVAMATPVVLGSLQWNCQNWVVDALKAVKKEGFDIKDYNVETLQNLLSKVT</sequence>
<accession>A0A5C3NH00</accession>
<dbReference type="EMBL" id="ML213504">
    <property type="protein sequence ID" value="TFK56187.1"/>
    <property type="molecule type" value="Genomic_DNA"/>
</dbReference>